<accession>A0A8S1QYP9</accession>
<name>A0A8S1QYP9_9CILI</name>
<comment type="caution">
    <text evidence="1">The sequence shown here is derived from an EMBL/GenBank/DDBJ whole genome shotgun (WGS) entry which is preliminary data.</text>
</comment>
<reference evidence="1" key="1">
    <citation type="submission" date="2021-01" db="EMBL/GenBank/DDBJ databases">
        <authorList>
            <consortium name="Genoscope - CEA"/>
            <person name="William W."/>
        </authorList>
    </citation>
    <scope>NUCLEOTIDE SEQUENCE</scope>
</reference>
<dbReference type="AlphaFoldDB" id="A0A8S1QYP9"/>
<dbReference type="EMBL" id="CAJJDN010000125">
    <property type="protein sequence ID" value="CAD8120295.1"/>
    <property type="molecule type" value="Genomic_DNA"/>
</dbReference>
<evidence type="ECO:0000313" key="2">
    <source>
        <dbReference type="Proteomes" id="UP000692954"/>
    </source>
</evidence>
<dbReference type="Proteomes" id="UP000692954">
    <property type="component" value="Unassembled WGS sequence"/>
</dbReference>
<keyword evidence="2" id="KW-1185">Reference proteome</keyword>
<protein>
    <submittedName>
        <fullName evidence="1">Uncharacterized protein</fullName>
    </submittedName>
</protein>
<organism evidence="1 2">
    <name type="scientific">Paramecium sonneborni</name>
    <dbReference type="NCBI Taxonomy" id="65129"/>
    <lineage>
        <taxon>Eukaryota</taxon>
        <taxon>Sar</taxon>
        <taxon>Alveolata</taxon>
        <taxon>Ciliophora</taxon>
        <taxon>Intramacronucleata</taxon>
        <taxon>Oligohymenophorea</taxon>
        <taxon>Peniculida</taxon>
        <taxon>Parameciidae</taxon>
        <taxon>Paramecium</taxon>
    </lineage>
</organism>
<proteinExistence type="predicted"/>
<evidence type="ECO:0000313" key="1">
    <source>
        <dbReference type="EMBL" id="CAD8120295.1"/>
    </source>
</evidence>
<sequence length="60" mass="7227">MDFLGIKNNKFIKNKEHLQQQEEICMGDNHLLQLEIETHIIVPKSPNFKFIQTIKRKRNH</sequence>
<gene>
    <name evidence="1" type="ORF">PSON_ATCC_30995.1.T1250111</name>
</gene>